<reference evidence="1 2" key="1">
    <citation type="submission" date="2016-02" db="EMBL/GenBank/DDBJ databases">
        <title>Secondary metabolites in Legionella.</title>
        <authorList>
            <person name="Tobias N.J."/>
            <person name="Bode H.B."/>
        </authorList>
    </citation>
    <scope>NUCLEOTIDE SEQUENCE [LARGE SCALE GENOMIC DNA]</scope>
    <source>
        <strain evidence="1 2">DSM 19216</strain>
    </source>
</reference>
<name>A0A1E5JMS5_9GAMM</name>
<gene>
    <name evidence="1" type="ORF">lpari_03219</name>
</gene>
<evidence type="ECO:0000313" key="1">
    <source>
        <dbReference type="EMBL" id="OEH45812.1"/>
    </source>
</evidence>
<proteinExistence type="predicted"/>
<dbReference type="AlphaFoldDB" id="A0A1E5JMS5"/>
<dbReference type="Proteomes" id="UP000095229">
    <property type="component" value="Unassembled WGS sequence"/>
</dbReference>
<comment type="caution">
    <text evidence="1">The sequence shown here is derived from an EMBL/GenBank/DDBJ whole genome shotgun (WGS) entry which is preliminary data.</text>
</comment>
<sequence>MTALKLEILKKRAEIDSSFTRESAHQKQILQEIQEELELENKKLSPKDRLALEDVFFWGTFTKESERLSHSLVTKAVLYCKLRKILEELNYFIDDHFYQELGIKDTLSKKEIERILCNFFREVDDAIELINHNRSVYELVVDFLKSALNFVCYVLSFTTHPGFFSTSAQPLYETKSSVIKLIDLKNELAQLSNLDAKDDEDLQTSLNTGKKF</sequence>
<evidence type="ECO:0000313" key="2">
    <source>
        <dbReference type="Proteomes" id="UP000095229"/>
    </source>
</evidence>
<protein>
    <submittedName>
        <fullName evidence="1">Uncharacterized protein</fullName>
    </submittedName>
</protein>
<dbReference type="EMBL" id="LSOG01000086">
    <property type="protein sequence ID" value="OEH45812.1"/>
    <property type="molecule type" value="Genomic_DNA"/>
</dbReference>
<dbReference type="OrthoDB" id="9933347at2"/>
<dbReference type="RefSeq" id="WP_058518484.1">
    <property type="nucleotide sequence ID" value="NZ_CAAAIE010000003.1"/>
</dbReference>
<keyword evidence="2" id="KW-1185">Reference proteome</keyword>
<organism evidence="1 2">
    <name type="scientific">Legionella parisiensis</name>
    <dbReference type="NCBI Taxonomy" id="45071"/>
    <lineage>
        <taxon>Bacteria</taxon>
        <taxon>Pseudomonadati</taxon>
        <taxon>Pseudomonadota</taxon>
        <taxon>Gammaproteobacteria</taxon>
        <taxon>Legionellales</taxon>
        <taxon>Legionellaceae</taxon>
        <taxon>Legionella</taxon>
    </lineage>
</organism>
<dbReference type="PATRIC" id="fig|45071.6.peg.2957"/>
<accession>A0A1E5JMS5</accession>